<dbReference type="Pfam" id="PF04606">
    <property type="entry name" value="Ogr_Delta"/>
    <property type="match status" value="1"/>
</dbReference>
<reference evidence="2" key="2">
    <citation type="submission" date="2017-09" db="EMBL/GenBank/DDBJ databases">
        <title>FDA dAtabase for Regulatory Grade micrObial Sequences (FDA-ARGOS): Supporting development and validation of Infectious Disease Dx tests.</title>
        <authorList>
            <person name="Minogue T."/>
            <person name="Wolcott M."/>
            <person name="Wasieloski L."/>
            <person name="Aguilar W."/>
            <person name="Moore D."/>
            <person name="Tallon L.J."/>
            <person name="Sadzewicz L."/>
            <person name="Ott S."/>
            <person name="Zhao X."/>
            <person name="Nagaraj S."/>
            <person name="Vavikolanu K."/>
            <person name="Aluvathingal J."/>
            <person name="Nadendla S."/>
            <person name="Sichtig H."/>
        </authorList>
    </citation>
    <scope>NUCLEOTIDE SEQUENCE</scope>
    <source>
        <strain evidence="2">FDAARGOS_387</strain>
    </source>
</reference>
<dbReference type="Proteomes" id="UP000224974">
    <property type="component" value="Unassembled WGS sequence"/>
</dbReference>
<name>A0A2C6DKG3_9GAMM</name>
<dbReference type="GO" id="GO:0003677">
    <property type="term" value="F:DNA binding"/>
    <property type="evidence" value="ECO:0007669"/>
    <property type="project" value="UniProtKB-KW"/>
</dbReference>
<evidence type="ECO:0000313" key="4">
    <source>
        <dbReference type="Proteomes" id="UP000224974"/>
    </source>
</evidence>
<organism evidence="2 4">
    <name type="scientific">Budvicia aquatica</name>
    <dbReference type="NCBI Taxonomy" id="82979"/>
    <lineage>
        <taxon>Bacteria</taxon>
        <taxon>Pseudomonadati</taxon>
        <taxon>Pseudomonadota</taxon>
        <taxon>Gammaproteobacteria</taxon>
        <taxon>Enterobacterales</taxon>
        <taxon>Budviciaceae</taxon>
        <taxon>Budvicia</taxon>
    </lineage>
</organism>
<reference evidence="3 5" key="3">
    <citation type="submission" date="2019-03" db="EMBL/GenBank/DDBJ databases">
        <authorList>
            <consortium name="Pathogen Informatics"/>
        </authorList>
    </citation>
    <scope>NUCLEOTIDE SEQUENCE [LARGE SCALE GENOMIC DNA]</scope>
    <source>
        <strain evidence="3 5">NCTC12282</strain>
    </source>
</reference>
<reference evidence="4" key="1">
    <citation type="submission" date="2017-09" db="EMBL/GenBank/DDBJ databases">
        <title>FDA dAtabase for Regulatory Grade micrObial Sequences (FDA-ARGOS): Supporting development and validation of Infectious Disease Dx tests.</title>
        <authorList>
            <person name="Minogue T."/>
            <person name="Wolcott M."/>
            <person name="Wasieloski L."/>
            <person name="Aguilar W."/>
            <person name="Moore D."/>
            <person name="Tallon L."/>
            <person name="Sadzewicz L."/>
            <person name="Ott S."/>
            <person name="Zhao X."/>
            <person name="Nagaraj S."/>
            <person name="Vavikolanu K."/>
            <person name="Aluvathingal J."/>
            <person name="Nadendla S."/>
            <person name="Sichtig H."/>
        </authorList>
    </citation>
    <scope>NUCLEOTIDE SEQUENCE [LARGE SCALE GENOMIC DNA]</scope>
    <source>
        <strain evidence="4">FDAARGOS_387</strain>
    </source>
</reference>
<evidence type="ECO:0000313" key="3">
    <source>
        <dbReference type="EMBL" id="VFS47471.1"/>
    </source>
</evidence>
<keyword evidence="4" id="KW-1185">Reference proteome</keyword>
<dbReference type="InterPro" id="IPR007684">
    <property type="entry name" value="Znf_Ogr/Delta"/>
</dbReference>
<proteinExistence type="predicted"/>
<dbReference type="STRING" id="1111728.GCA_000427805_01996"/>
<dbReference type="OrthoDB" id="6895359at2"/>
<keyword evidence="3" id="KW-0238">DNA-binding</keyword>
<gene>
    <name evidence="2" type="ORF">CRN84_07940</name>
    <name evidence="3" type="ORF">NCTC12282_02407</name>
</gene>
<dbReference type="EMBL" id="CAADJA010000002">
    <property type="protein sequence ID" value="VFS47471.1"/>
    <property type="molecule type" value="Genomic_DNA"/>
</dbReference>
<evidence type="ECO:0000259" key="1">
    <source>
        <dbReference type="Pfam" id="PF04606"/>
    </source>
</evidence>
<protein>
    <submittedName>
        <fullName evidence="2 3">Transcriptional regulator</fullName>
    </submittedName>
</protein>
<dbReference type="Proteomes" id="UP000373449">
    <property type="component" value="Unassembled WGS sequence"/>
</dbReference>
<dbReference type="AlphaFoldDB" id="A0A2C6DKG3"/>
<dbReference type="EMBL" id="PDDX01000001">
    <property type="protein sequence ID" value="PHI29254.1"/>
    <property type="molecule type" value="Genomic_DNA"/>
</dbReference>
<sequence>MMRCKKCGYAAHARSSYEITITTKERYYQCINIECSHTFIAHETYVRSIVSPGSVEPVSVHPVNNTQASLQL</sequence>
<accession>A0A2C6DKG3</accession>
<evidence type="ECO:0000313" key="5">
    <source>
        <dbReference type="Proteomes" id="UP000373449"/>
    </source>
</evidence>
<evidence type="ECO:0000313" key="2">
    <source>
        <dbReference type="EMBL" id="PHI29254.1"/>
    </source>
</evidence>
<feature type="domain" description="Zinc finger Ogr/Delta-type" evidence="1">
    <location>
        <begin position="3"/>
        <end position="49"/>
    </location>
</feature>